<reference evidence="7 8" key="1">
    <citation type="journal article" date="2019" name="Sci. Rep.">
        <title>A high-quality genome of Eragrostis curvula grass provides insights into Poaceae evolution and supports new strategies to enhance forage quality.</title>
        <authorList>
            <person name="Carballo J."/>
            <person name="Santos B.A.C.M."/>
            <person name="Zappacosta D."/>
            <person name="Garbus I."/>
            <person name="Selva J.P."/>
            <person name="Gallo C.A."/>
            <person name="Diaz A."/>
            <person name="Albertini E."/>
            <person name="Caccamo M."/>
            <person name="Echenique V."/>
        </authorList>
    </citation>
    <scope>NUCLEOTIDE SEQUENCE [LARGE SCALE GENOMIC DNA]</scope>
    <source>
        <strain evidence="8">cv. Victoria</strain>
        <tissue evidence="7">Leaf</tissue>
    </source>
</reference>
<keyword evidence="8" id="KW-1185">Reference proteome</keyword>
<keyword evidence="2" id="KW-0805">Transcription regulation</keyword>
<dbReference type="Gramene" id="TVU14936">
    <property type="protein sequence ID" value="TVU14936"/>
    <property type="gene ID" value="EJB05_38433"/>
</dbReference>
<dbReference type="AlphaFoldDB" id="A0A5J9TU80"/>
<gene>
    <name evidence="7" type="ORF">EJB05_38433</name>
</gene>
<dbReference type="OrthoDB" id="690068at2759"/>
<comment type="similarity">
    <text evidence="1">Belongs to the bHLH protein family.</text>
</comment>
<evidence type="ECO:0000256" key="1">
    <source>
        <dbReference type="ARBA" id="ARBA00005510"/>
    </source>
</evidence>
<dbReference type="SUPFAM" id="SSF47459">
    <property type="entry name" value="HLH, helix-loop-helix DNA-binding domain"/>
    <property type="match status" value="1"/>
</dbReference>
<dbReference type="PANTHER" id="PTHR46266:SF3">
    <property type="entry name" value="TRANSCRIPTION FACTOR EGL1"/>
    <property type="match status" value="1"/>
</dbReference>
<dbReference type="Gene3D" id="4.10.280.10">
    <property type="entry name" value="Helix-loop-helix DNA-binding domain"/>
    <property type="match status" value="1"/>
</dbReference>
<dbReference type="InterPro" id="IPR036638">
    <property type="entry name" value="HLH_DNA-bd_sf"/>
</dbReference>
<accession>A0A5J9TU80</accession>
<evidence type="ECO:0000256" key="2">
    <source>
        <dbReference type="ARBA" id="ARBA00023015"/>
    </source>
</evidence>
<feature type="region of interest" description="Disordered" evidence="5">
    <location>
        <begin position="370"/>
        <end position="402"/>
    </location>
</feature>
<proteinExistence type="inferred from homology"/>
<evidence type="ECO:0000256" key="4">
    <source>
        <dbReference type="ARBA" id="ARBA00023163"/>
    </source>
</evidence>
<evidence type="ECO:0000313" key="8">
    <source>
        <dbReference type="Proteomes" id="UP000324897"/>
    </source>
</evidence>
<keyword evidence="4" id="KW-0804">Transcription</keyword>
<organism evidence="7 8">
    <name type="scientific">Eragrostis curvula</name>
    <name type="common">weeping love grass</name>
    <dbReference type="NCBI Taxonomy" id="38414"/>
    <lineage>
        <taxon>Eukaryota</taxon>
        <taxon>Viridiplantae</taxon>
        <taxon>Streptophyta</taxon>
        <taxon>Embryophyta</taxon>
        <taxon>Tracheophyta</taxon>
        <taxon>Spermatophyta</taxon>
        <taxon>Magnoliopsida</taxon>
        <taxon>Liliopsida</taxon>
        <taxon>Poales</taxon>
        <taxon>Poaceae</taxon>
        <taxon>PACMAD clade</taxon>
        <taxon>Chloridoideae</taxon>
        <taxon>Eragrostideae</taxon>
        <taxon>Eragrostidinae</taxon>
        <taxon>Eragrostis</taxon>
    </lineage>
</organism>
<comment type="caution">
    <text evidence="7">The sequence shown here is derived from an EMBL/GenBank/DDBJ whole genome shotgun (WGS) entry which is preliminary data.</text>
</comment>
<keyword evidence="3" id="KW-0010">Activator</keyword>
<dbReference type="PANTHER" id="PTHR46266">
    <property type="entry name" value="TRANSCRIPTION FACTOR TT8"/>
    <property type="match status" value="1"/>
</dbReference>
<evidence type="ECO:0000259" key="6">
    <source>
        <dbReference type="PROSITE" id="PS50888"/>
    </source>
</evidence>
<dbReference type="Pfam" id="PF00010">
    <property type="entry name" value="HLH"/>
    <property type="match status" value="1"/>
</dbReference>
<feature type="domain" description="BHLH" evidence="6">
    <location>
        <begin position="315"/>
        <end position="364"/>
    </location>
</feature>
<dbReference type="InterPro" id="IPR011598">
    <property type="entry name" value="bHLH_dom"/>
</dbReference>
<name>A0A5J9TU80_9POAL</name>
<dbReference type="GO" id="GO:0046983">
    <property type="term" value="F:protein dimerization activity"/>
    <property type="evidence" value="ECO:0007669"/>
    <property type="project" value="InterPro"/>
</dbReference>
<dbReference type="SMART" id="SM00353">
    <property type="entry name" value="HLH"/>
    <property type="match status" value="1"/>
</dbReference>
<evidence type="ECO:0000256" key="5">
    <source>
        <dbReference type="SAM" id="MobiDB-lite"/>
    </source>
</evidence>
<dbReference type="PROSITE" id="PS50888">
    <property type="entry name" value="BHLH"/>
    <property type="match status" value="1"/>
</dbReference>
<evidence type="ECO:0000313" key="7">
    <source>
        <dbReference type="EMBL" id="TVU14936.1"/>
    </source>
</evidence>
<evidence type="ECO:0000256" key="3">
    <source>
        <dbReference type="ARBA" id="ARBA00023159"/>
    </source>
</evidence>
<dbReference type="InterPro" id="IPR025610">
    <property type="entry name" value="MYC/MYB_N"/>
</dbReference>
<feature type="non-terminal residue" evidence="7">
    <location>
        <position position="1"/>
    </location>
</feature>
<feature type="compositionally biased region" description="Basic and acidic residues" evidence="5">
    <location>
        <begin position="391"/>
        <end position="402"/>
    </location>
</feature>
<sequence>MELSAPPVVQEEEQPDMHLRSHLAAAVRSINWSYAIFWSISSCHPGNSMELTAEQLNLQRSEQLLELYKSLLSGRCDHRARRPVAVLSPEDLGSTEWYYVVCMTYAFRPGQGYALQLLDDRLHPSHGRVLELGTTALVPEDPELLTRATTYFKELKLPRCTESPSTNHAGEANNVIVLDDLDEESMEATIAEGHEIHEVDCLFPGNLEQITKGIDDFYGLWEELDAQPLQDSGCIMDDSFLMAVPEATNKDDATLNMHGDSSHGTSFISWTRIQSDEMAVPVIREPQKLLKKVVSGGAWTNNNGGQNTARTPQETGIKNHVMSERRRREKLNEMFLVLKSLVPTIHKMDKASILAETIAYLKELERRVNEMESRRETTSWPAKTRPRHKRRGDELKPFDTCH</sequence>
<dbReference type="Proteomes" id="UP000324897">
    <property type="component" value="Unassembled WGS sequence"/>
</dbReference>
<dbReference type="Pfam" id="PF14215">
    <property type="entry name" value="bHLH-MYC_N"/>
    <property type="match status" value="1"/>
</dbReference>
<dbReference type="EMBL" id="RWGY01000031">
    <property type="protein sequence ID" value="TVU14936.1"/>
    <property type="molecule type" value="Genomic_DNA"/>
</dbReference>
<protein>
    <recommendedName>
        <fullName evidence="6">BHLH domain-containing protein</fullName>
    </recommendedName>
</protein>